<reference evidence="1" key="1">
    <citation type="journal article" date="2015" name="Nature">
        <title>Complex archaea that bridge the gap between prokaryotes and eukaryotes.</title>
        <authorList>
            <person name="Spang A."/>
            <person name="Saw J.H."/>
            <person name="Jorgensen S.L."/>
            <person name="Zaremba-Niedzwiedzka K."/>
            <person name="Martijn J."/>
            <person name="Lind A.E."/>
            <person name="van Eijk R."/>
            <person name="Schleper C."/>
            <person name="Guy L."/>
            <person name="Ettema T.J."/>
        </authorList>
    </citation>
    <scope>NUCLEOTIDE SEQUENCE</scope>
</reference>
<dbReference type="AlphaFoldDB" id="A0A0F9HNE6"/>
<dbReference type="EMBL" id="LAZR01014624">
    <property type="protein sequence ID" value="KKM16667.1"/>
    <property type="molecule type" value="Genomic_DNA"/>
</dbReference>
<name>A0A0F9HNE6_9ZZZZ</name>
<accession>A0A0F9HNE6</accession>
<evidence type="ECO:0000313" key="1">
    <source>
        <dbReference type="EMBL" id="KKM16667.1"/>
    </source>
</evidence>
<organism evidence="1">
    <name type="scientific">marine sediment metagenome</name>
    <dbReference type="NCBI Taxonomy" id="412755"/>
    <lineage>
        <taxon>unclassified sequences</taxon>
        <taxon>metagenomes</taxon>
        <taxon>ecological metagenomes</taxon>
    </lineage>
</organism>
<comment type="caution">
    <text evidence="1">The sequence shown here is derived from an EMBL/GenBank/DDBJ whole genome shotgun (WGS) entry which is preliminary data.</text>
</comment>
<gene>
    <name evidence="1" type="ORF">LCGC14_1683470</name>
</gene>
<protein>
    <submittedName>
        <fullName evidence="1">Uncharacterized protein</fullName>
    </submittedName>
</protein>
<sequence length="94" mass="10819">MSDVLSDSKSDTCRLKVGIREIDERWYVFVEIWDNEHCEGRPIDERYGPANGCAVQADALIYYHENVRPITEMLIVEAKADGVEVQNLIKQLLH</sequence>
<proteinExistence type="predicted"/>